<dbReference type="STRING" id="1835702.A0A1F5LXK6"/>
<name>A0A1F5LXK6_PENAI</name>
<keyword evidence="3" id="KW-0539">Nucleus</keyword>
<dbReference type="CDD" id="cd00067">
    <property type="entry name" value="GAL4"/>
    <property type="match status" value="1"/>
</dbReference>
<sequence length="460" mass="51311">MRCDGKRPICSQCALRGKTCDWDTPAWTFVSQNSSSPNGSASIEDAELRHGHSTPMTSTCLSGSRRSLIEAITQAYIPREETCSIYPAANDVPRVCGAWVGVLATLVEGPCPPSSRYERVLAPAVTALSLCLTSKSDAQKVQSYASAIDALRSDTQILEEALDAEFAAAIMCLVLAELMFPDSRFGLAMHVNGVAGLFETSGPDRFKSGALQSLFVGFRPLLMVQAIQSRKATFIASKEWIEIPLSTYNPSLMQQLINLVAKLPFLLEEADRFTRTPCETESAQVSKLWDAYTELLLQLERWEEALNCERPGFWAQSSHSTLRIPSPPGTPLWFTNITMANFWAHMWAFQVICVVELGRLGTSFQNWGSQPFEQGRFFCFEDSQRDILSISRKICLGMEYLVQDDMKLFGPASAILPLETAYKVFSKDNQSNMREMMYIKRIVDCLVERGLQSTPYLVYG</sequence>
<dbReference type="AlphaFoldDB" id="A0A1F5LXK6"/>
<dbReference type="OrthoDB" id="4491390at2759"/>
<dbReference type="GO" id="GO:0000981">
    <property type="term" value="F:DNA-binding transcription factor activity, RNA polymerase II-specific"/>
    <property type="evidence" value="ECO:0007669"/>
    <property type="project" value="InterPro"/>
</dbReference>
<evidence type="ECO:0000313" key="5">
    <source>
        <dbReference type="Proteomes" id="UP000177622"/>
    </source>
</evidence>
<dbReference type="GO" id="GO:0008270">
    <property type="term" value="F:zinc ion binding"/>
    <property type="evidence" value="ECO:0007669"/>
    <property type="project" value="InterPro"/>
</dbReference>
<evidence type="ECO:0000256" key="1">
    <source>
        <dbReference type="ARBA" id="ARBA00023015"/>
    </source>
</evidence>
<gene>
    <name evidence="4" type="ORF">PENARI_c001G11177</name>
</gene>
<dbReference type="Proteomes" id="UP000177622">
    <property type="component" value="Unassembled WGS sequence"/>
</dbReference>
<dbReference type="EMBL" id="LXJU01000001">
    <property type="protein sequence ID" value="OGE57895.1"/>
    <property type="molecule type" value="Genomic_DNA"/>
</dbReference>
<protein>
    <recommendedName>
        <fullName evidence="6">Zn(2)-C6 fungal-type domain-containing protein</fullName>
    </recommendedName>
</protein>
<evidence type="ECO:0000256" key="3">
    <source>
        <dbReference type="ARBA" id="ARBA00023242"/>
    </source>
</evidence>
<dbReference type="InterPro" id="IPR001138">
    <property type="entry name" value="Zn2Cys6_DnaBD"/>
</dbReference>
<evidence type="ECO:0000313" key="4">
    <source>
        <dbReference type="EMBL" id="OGE57895.1"/>
    </source>
</evidence>
<dbReference type="PANTHER" id="PTHR38111">
    <property type="entry name" value="ZN(2)-C6 FUNGAL-TYPE DOMAIN-CONTAINING PROTEIN-RELATED"/>
    <property type="match status" value="1"/>
</dbReference>
<evidence type="ECO:0000256" key="2">
    <source>
        <dbReference type="ARBA" id="ARBA00023163"/>
    </source>
</evidence>
<reference evidence="4 5" key="1">
    <citation type="journal article" date="2016" name="Sci. Rep.">
        <title>Penicillium arizonense, a new, genome sequenced fungal species, reveals a high chemical diversity in secreted metabolites.</title>
        <authorList>
            <person name="Grijseels S."/>
            <person name="Nielsen J.C."/>
            <person name="Randelovic M."/>
            <person name="Nielsen J."/>
            <person name="Nielsen K.F."/>
            <person name="Workman M."/>
            <person name="Frisvad J.C."/>
        </authorList>
    </citation>
    <scope>NUCLEOTIDE SEQUENCE [LARGE SCALE GENOMIC DNA]</scope>
    <source>
        <strain evidence="4 5">CBS 141311</strain>
    </source>
</reference>
<keyword evidence="1" id="KW-0805">Transcription regulation</keyword>
<evidence type="ECO:0008006" key="6">
    <source>
        <dbReference type="Google" id="ProtNLM"/>
    </source>
</evidence>
<dbReference type="GeneID" id="34571742"/>
<proteinExistence type="predicted"/>
<dbReference type="RefSeq" id="XP_022493318.1">
    <property type="nucleotide sequence ID" value="XM_022627008.1"/>
</dbReference>
<keyword evidence="2" id="KW-0804">Transcription</keyword>
<organism evidence="4 5">
    <name type="scientific">Penicillium arizonense</name>
    <dbReference type="NCBI Taxonomy" id="1835702"/>
    <lineage>
        <taxon>Eukaryota</taxon>
        <taxon>Fungi</taxon>
        <taxon>Dikarya</taxon>
        <taxon>Ascomycota</taxon>
        <taxon>Pezizomycotina</taxon>
        <taxon>Eurotiomycetes</taxon>
        <taxon>Eurotiomycetidae</taxon>
        <taxon>Eurotiales</taxon>
        <taxon>Aspergillaceae</taxon>
        <taxon>Penicillium</taxon>
    </lineage>
</organism>
<comment type="caution">
    <text evidence="4">The sequence shown here is derived from an EMBL/GenBank/DDBJ whole genome shotgun (WGS) entry which is preliminary data.</text>
</comment>
<dbReference type="PANTHER" id="PTHR38111:SF9">
    <property type="entry name" value="ZN(2)-C6 FUNGAL-TYPE DOMAIN-CONTAINING PROTEIN"/>
    <property type="match status" value="1"/>
</dbReference>
<dbReference type="InterPro" id="IPR053178">
    <property type="entry name" value="Osmoadaptation_assoc"/>
</dbReference>
<accession>A0A1F5LXK6</accession>
<keyword evidence="5" id="KW-1185">Reference proteome</keyword>